<dbReference type="NCBIfam" id="NF033681">
    <property type="entry name" value="ExeM_NucH_DNase"/>
    <property type="match status" value="1"/>
</dbReference>
<dbReference type="InterPro" id="IPR036691">
    <property type="entry name" value="Endo/exonu/phosph_ase_sf"/>
</dbReference>
<organism evidence="2 3">
    <name type="scientific">Shewanella hanedai</name>
    <name type="common">Alteromonas hanedai</name>
    <dbReference type="NCBI Taxonomy" id="25"/>
    <lineage>
        <taxon>Bacteria</taxon>
        <taxon>Pseudomonadati</taxon>
        <taxon>Pseudomonadota</taxon>
        <taxon>Gammaproteobacteria</taxon>
        <taxon>Alteromonadales</taxon>
        <taxon>Shewanellaceae</taxon>
        <taxon>Shewanella</taxon>
    </lineage>
</organism>
<keyword evidence="2" id="KW-0378">Hydrolase</keyword>
<sequence length="714" mass="76999">MDNVKRLSVLALSIAAALPAVANADVLISEYVEGSAFSCVGETITPIYKVQGAGDSSPLVPTGEFVSAETVTIKGIVTARGDSLQKGFYLQEAQGDGSPYTSDGVFVYLGEKAAEGIQAGVAVCVKGLVQERYNQTQIAGDAANIEIGEQGEKLAATPFYVADGENLAQALERYEGMHIVLDAGSDMRITRNFSFDYSSYRNNMVLSHIAPLMKPTQVYAPLSDEAVAQQKANRSNELYIESDYKANNGEVPYFPDFNAETGYMRVGDQLTNIAGVVGYSYSNYRLVVTNEITAGDLIRENDRTAVPAIATQGDIRVASFNVLNFFNDMVGGDDTPNGNRGASTEAEMLLQRAKLVSAITAMNADIVGLMEIANNGFGEMSAIQNLLDAINAELSAEEAYSFIEISDEDKYQGKFIGSDAITVGILYRAATVAPDSSAFVIKTPEQHAEEGVATRGEDEASPEYNKYQRHSLGQTFSIHDDKLTIVVSHLKSKGSECLEDWIEFAEDEDPADLQGHCNEFRVSAAKVIGEAISDIEGDLLVIGDMNAYGMEDPIAVLTDYDASTANREIVTASWTTLDGVIYEREGSKIDKGYGLINLNTQAHGPATFGYSYSGELGNLDHALGNASVAKRMVAIEDWHINAVESNLFEYGSKYTGDLEKSENVFSSSDHDPVIIALEYPAPVTPEPAPKDDGGSLGYLGLAMLSLLGLRRRTR</sequence>
<protein>
    <submittedName>
        <fullName evidence="2">ExeM/NucH family extracellular endonuclease</fullName>
    </submittedName>
</protein>
<name>A0A553JQR3_SHEHA</name>
<keyword evidence="3" id="KW-1185">Reference proteome</keyword>
<dbReference type="AlphaFoldDB" id="A0A553JQR3"/>
<dbReference type="Gene3D" id="3.60.10.10">
    <property type="entry name" value="Endonuclease/exonuclease/phosphatase"/>
    <property type="match status" value="1"/>
</dbReference>
<keyword evidence="2" id="KW-0255">Endonuclease</keyword>
<dbReference type="RefSeq" id="WP_143564193.1">
    <property type="nucleotide sequence ID" value="NZ_BMPL01000006.1"/>
</dbReference>
<dbReference type="PANTHER" id="PTHR42834">
    <property type="entry name" value="ENDONUCLEASE/EXONUCLEASE/PHOSPHATASE FAMILY PROTEIN (AFU_ORTHOLOGUE AFUA_3G09210)"/>
    <property type="match status" value="1"/>
</dbReference>
<dbReference type="Proteomes" id="UP000318126">
    <property type="component" value="Unassembled WGS sequence"/>
</dbReference>
<keyword evidence="1" id="KW-0732">Signal</keyword>
<dbReference type="CDD" id="cd04486">
    <property type="entry name" value="YhcR_OBF_like"/>
    <property type="match status" value="1"/>
</dbReference>
<feature type="signal peptide" evidence="1">
    <location>
        <begin position="1"/>
        <end position="22"/>
    </location>
</feature>
<dbReference type="GO" id="GO:0004519">
    <property type="term" value="F:endonuclease activity"/>
    <property type="evidence" value="ECO:0007669"/>
    <property type="project" value="UniProtKB-KW"/>
</dbReference>
<reference evidence="3" key="1">
    <citation type="submission" date="2019-07" db="EMBL/GenBank/DDBJ databases">
        <title>Shewanella sp. YLB-08 draft genomic sequence.</title>
        <authorList>
            <person name="Yu L."/>
        </authorList>
    </citation>
    <scope>NUCLEOTIDE SEQUENCE [LARGE SCALE GENOMIC DNA]</scope>
    <source>
        <strain evidence="3">JCM 20706</strain>
    </source>
</reference>
<accession>A0A553JQR3</accession>
<evidence type="ECO:0000313" key="3">
    <source>
        <dbReference type="Proteomes" id="UP000318126"/>
    </source>
</evidence>
<gene>
    <name evidence="2" type="ORF">FN961_08900</name>
</gene>
<dbReference type="SUPFAM" id="SSF56219">
    <property type="entry name" value="DNase I-like"/>
    <property type="match status" value="1"/>
</dbReference>
<dbReference type="OrthoDB" id="9800417at2"/>
<keyword evidence="2" id="KW-0540">Nuclease</keyword>
<comment type="caution">
    <text evidence="2">The sequence shown here is derived from an EMBL/GenBank/DDBJ whole genome shotgun (WGS) entry which is preliminary data.</text>
</comment>
<proteinExistence type="predicted"/>
<evidence type="ECO:0000313" key="2">
    <source>
        <dbReference type="EMBL" id="TRY14794.1"/>
    </source>
</evidence>
<dbReference type="PANTHER" id="PTHR42834:SF1">
    <property type="entry name" value="ENDONUCLEASE_EXONUCLEASE_PHOSPHATASE FAMILY PROTEIN (AFU_ORTHOLOGUE AFUA_3G09210)"/>
    <property type="match status" value="1"/>
</dbReference>
<evidence type="ECO:0000256" key="1">
    <source>
        <dbReference type="SAM" id="SignalP"/>
    </source>
</evidence>
<dbReference type="InterPro" id="IPR047971">
    <property type="entry name" value="ExeM-like"/>
</dbReference>
<dbReference type="InterPro" id="IPR020008">
    <property type="entry name" value="GlyGly_CTERM"/>
</dbReference>
<dbReference type="NCBIfam" id="TIGR03501">
    <property type="entry name" value="GlyGly_CTERM"/>
    <property type="match status" value="1"/>
</dbReference>
<dbReference type="EMBL" id="VKGK01000008">
    <property type="protein sequence ID" value="TRY14794.1"/>
    <property type="molecule type" value="Genomic_DNA"/>
</dbReference>
<feature type="chain" id="PRO_5021911537" evidence="1">
    <location>
        <begin position="23"/>
        <end position="714"/>
    </location>
</feature>